<dbReference type="Pfam" id="PF02824">
    <property type="entry name" value="TGS"/>
    <property type="match status" value="1"/>
</dbReference>
<dbReference type="InterPro" id="IPR007685">
    <property type="entry name" value="RelA_SpoT"/>
</dbReference>
<dbReference type="InterPro" id="IPR006674">
    <property type="entry name" value="HD_domain"/>
</dbReference>
<accession>A0A9C7PZP1</accession>
<dbReference type="PANTHER" id="PTHR43061">
    <property type="entry name" value="GTP DIPHOSPHOKINASE RSH1, CHLOROPLASTIC-RELATED"/>
    <property type="match status" value="1"/>
</dbReference>
<dbReference type="InterPro" id="IPR012676">
    <property type="entry name" value="TGS-like"/>
</dbReference>
<dbReference type="OrthoDB" id="430679at2759"/>
<feature type="domain" description="HD" evidence="3">
    <location>
        <begin position="127"/>
        <end position="228"/>
    </location>
</feature>
<evidence type="ECO:0000256" key="1">
    <source>
        <dbReference type="ARBA" id="ARBA00007476"/>
    </source>
</evidence>
<dbReference type="SMART" id="SM00471">
    <property type="entry name" value="HDc"/>
    <property type="match status" value="1"/>
</dbReference>
<evidence type="ECO:0000259" key="3">
    <source>
        <dbReference type="PROSITE" id="PS51831"/>
    </source>
</evidence>
<dbReference type="Gene3D" id="3.10.20.30">
    <property type="match status" value="1"/>
</dbReference>
<dbReference type="InterPro" id="IPR043519">
    <property type="entry name" value="NT_sf"/>
</dbReference>
<organism evidence="4 5">
    <name type="scientific">Galdieria partita</name>
    <dbReference type="NCBI Taxonomy" id="83374"/>
    <lineage>
        <taxon>Eukaryota</taxon>
        <taxon>Rhodophyta</taxon>
        <taxon>Bangiophyceae</taxon>
        <taxon>Galdieriales</taxon>
        <taxon>Galdieriaceae</taxon>
        <taxon>Galdieria</taxon>
    </lineage>
</organism>
<reference evidence="4" key="2">
    <citation type="submission" date="2022-01" db="EMBL/GenBank/DDBJ databases">
        <authorList>
            <person name="Hirooka S."/>
            <person name="Miyagishima S.Y."/>
        </authorList>
    </citation>
    <scope>NUCLEOTIDE SEQUENCE</scope>
    <source>
        <strain evidence="4">NBRC 102759</strain>
    </source>
</reference>
<proteinExistence type="inferred from homology"/>
<dbReference type="FunFam" id="1.10.3210.10:FF:000001">
    <property type="entry name" value="GTP pyrophosphokinase RelA"/>
    <property type="match status" value="1"/>
</dbReference>
<dbReference type="SUPFAM" id="SSF109604">
    <property type="entry name" value="HD-domain/PDEase-like"/>
    <property type="match status" value="1"/>
</dbReference>
<dbReference type="PROSITE" id="PS51831">
    <property type="entry name" value="HD"/>
    <property type="match status" value="1"/>
</dbReference>
<dbReference type="InterPro" id="IPR012675">
    <property type="entry name" value="Beta-grasp_dom_sf"/>
</dbReference>
<dbReference type="GO" id="GO:0015969">
    <property type="term" value="P:guanosine tetraphosphate metabolic process"/>
    <property type="evidence" value="ECO:0007669"/>
    <property type="project" value="InterPro"/>
</dbReference>
<evidence type="ECO:0000313" key="5">
    <source>
        <dbReference type="Proteomes" id="UP001061958"/>
    </source>
</evidence>
<protein>
    <recommendedName>
        <fullName evidence="2">GTP diphosphokinase</fullName>
        <ecNumber evidence="2">2.7.6.5</ecNumber>
    </recommendedName>
</protein>
<dbReference type="Pfam" id="PF13328">
    <property type="entry name" value="HD_4"/>
    <property type="match status" value="1"/>
</dbReference>
<dbReference type="Gene3D" id="1.10.3210.10">
    <property type="entry name" value="Hypothetical protein af1432"/>
    <property type="match status" value="1"/>
</dbReference>
<dbReference type="CDD" id="cd00077">
    <property type="entry name" value="HDc"/>
    <property type="match status" value="1"/>
</dbReference>
<dbReference type="Pfam" id="PF04607">
    <property type="entry name" value="RelA_SpoT"/>
    <property type="match status" value="1"/>
</dbReference>
<reference evidence="4" key="1">
    <citation type="journal article" date="2022" name="Proc. Natl. Acad. Sci. U.S.A.">
        <title>Life cycle and functional genomics of the unicellular red alga Galdieria for elucidating algal and plant evolution and industrial use.</title>
        <authorList>
            <person name="Hirooka S."/>
            <person name="Itabashi T."/>
            <person name="Ichinose T.M."/>
            <person name="Onuma R."/>
            <person name="Fujiwara T."/>
            <person name="Yamashita S."/>
            <person name="Jong L.W."/>
            <person name="Tomita R."/>
            <person name="Iwane A.H."/>
            <person name="Miyagishima S.Y."/>
        </authorList>
    </citation>
    <scope>NUCLEOTIDE SEQUENCE</scope>
    <source>
        <strain evidence="4">NBRC 102759</strain>
    </source>
</reference>
<dbReference type="SMART" id="SM00954">
    <property type="entry name" value="RelA_SpoT"/>
    <property type="match status" value="1"/>
</dbReference>
<dbReference type="EMBL" id="BQMJ01000044">
    <property type="protein sequence ID" value="GJQ13536.1"/>
    <property type="molecule type" value="Genomic_DNA"/>
</dbReference>
<dbReference type="AlphaFoldDB" id="A0A9C7PZP1"/>
<dbReference type="Gene3D" id="3.30.460.10">
    <property type="entry name" value="Beta Polymerase, domain 2"/>
    <property type="match status" value="1"/>
</dbReference>
<dbReference type="Gene3D" id="3.30.70.260">
    <property type="match status" value="1"/>
</dbReference>
<comment type="caution">
    <text evidence="4">The sequence shown here is derived from an EMBL/GenBank/DDBJ whole genome shotgun (WGS) entry which is preliminary data.</text>
</comment>
<dbReference type="CDD" id="cd05399">
    <property type="entry name" value="NT_Rel-Spo_like"/>
    <property type="match status" value="1"/>
</dbReference>
<dbReference type="GO" id="GO:0008728">
    <property type="term" value="F:GTP diphosphokinase activity"/>
    <property type="evidence" value="ECO:0007669"/>
    <property type="project" value="UniProtKB-EC"/>
</dbReference>
<name>A0A9C7PZP1_9RHOD</name>
<evidence type="ECO:0000313" key="4">
    <source>
        <dbReference type="EMBL" id="GJQ13536.1"/>
    </source>
</evidence>
<dbReference type="SUPFAM" id="SSF81271">
    <property type="entry name" value="TGS-like"/>
    <property type="match status" value="1"/>
</dbReference>
<keyword evidence="5" id="KW-1185">Reference proteome</keyword>
<dbReference type="InterPro" id="IPR003607">
    <property type="entry name" value="HD/PDEase_dom"/>
</dbReference>
<sequence>MLSYSANILFYGKRFQRTRCIGFKLGSFGTHQPERNLLPSVQTKASVAYYMGILTKRQREEDSENDLEQLSFVKLPHEILQPVEYYWSQLEPHLKYQSASDLSVIEKALQLAYRAHELQKRHSGDPFITHPVAVANILAELRMDRDTIVAGLLHDTVEDTEVTLNTIEELFGVEVRRIVEGETKVSKLPKMADISIDRQAENLRQLFIAMTEDWRIIIVKLADRLHNMRTLQYMKQAKRHRIAKETLDIFAPLAHRLGMWQIKAELERLGFMYLFPSEYEEVRELVEKKLPKYMRVLEESRQALKAALQNDVILQQSVAEIEVSARIKELYSLWKKMQQHGKDIEDIYDLVALRVLITPKPMQLECCSSDDPKCNEWNCKMLETLEKSLCYYTLGIVHAMWQPFPCRVKDYIAFPKENGYQSLHTTVMAGGAQAPLEVQIRTLEMHLVAEYGMAAHWIYKDNSFRIASKATRWMNTIVEWGDEIANSREFVELVRRELLCSRVFVFAKFESYSDRCLEIFNLPRGSTIVDIAFQLDSSLGLRMTCARVHGKIVPFYYILENADVVTITCDSSVEPQMEWIDYAKTRIAKRTLRIYFDQLHTKQCIHAGLYIWNHYFERYGLSLESLSEKERHELVYFLTEFDDWKRYCVHLTCLSVSERHQELEDIRLGLETIRYPLLSLQRMKCTNVDCSEKNLNSFWLRIFGKDRNGLLSDVSAVISQSISIIRQTNSVTQGKEAMLEYHVEATRREIENVQRLLLEIMNVERVVVNDFLG</sequence>
<comment type="similarity">
    <text evidence="1">Belongs to the RelA/SpoT family.</text>
</comment>
<dbReference type="SUPFAM" id="SSF81301">
    <property type="entry name" value="Nucleotidyltransferase"/>
    <property type="match status" value="1"/>
</dbReference>
<dbReference type="PANTHER" id="PTHR43061:SF1">
    <property type="entry name" value="GTP DIPHOSPHOKINASE RSH1, CHLOROPLASTIC-RELATED"/>
    <property type="match status" value="1"/>
</dbReference>
<dbReference type="InterPro" id="IPR004095">
    <property type="entry name" value="TGS"/>
</dbReference>
<gene>
    <name evidence="4" type="ORF">GpartN1_g5327.t1</name>
</gene>
<dbReference type="Proteomes" id="UP001061958">
    <property type="component" value="Unassembled WGS sequence"/>
</dbReference>
<evidence type="ECO:0000256" key="2">
    <source>
        <dbReference type="ARBA" id="ARBA00013251"/>
    </source>
</evidence>
<dbReference type="EC" id="2.7.6.5" evidence="2"/>